<evidence type="ECO:0000256" key="9">
    <source>
        <dbReference type="RuleBase" id="RU361169"/>
    </source>
</evidence>
<evidence type="ECO:0000256" key="3">
    <source>
        <dbReference type="ARBA" id="ARBA00008834"/>
    </source>
</evidence>
<comment type="similarity">
    <text evidence="3 9">Belongs to the glycosyl hydrolase 28 family.</text>
</comment>
<comment type="caution">
    <text evidence="12">The sequence shown here is derived from an EMBL/GenBank/DDBJ whole genome shotgun (WGS) entry which is preliminary data.</text>
</comment>
<evidence type="ECO:0000256" key="5">
    <source>
        <dbReference type="ARBA" id="ARBA00022525"/>
    </source>
</evidence>
<keyword evidence="10" id="KW-0175">Coiled coil</keyword>
<reference evidence="13" key="1">
    <citation type="journal article" date="2019" name="Gigascience">
        <title>De novo genome assembly of the endangered Acer yangbiense, a plant species with extremely small populations endemic to Yunnan Province, China.</title>
        <authorList>
            <person name="Yang J."/>
            <person name="Wariss H.M."/>
            <person name="Tao L."/>
            <person name="Zhang R."/>
            <person name="Yun Q."/>
            <person name="Hollingsworth P."/>
            <person name="Dao Z."/>
            <person name="Luo G."/>
            <person name="Guo H."/>
            <person name="Ma Y."/>
            <person name="Sun W."/>
        </authorList>
    </citation>
    <scope>NUCLEOTIDE SEQUENCE [LARGE SCALE GENOMIC DNA]</scope>
    <source>
        <strain evidence="13">cv. br00</strain>
    </source>
</reference>
<dbReference type="InterPro" id="IPR000743">
    <property type="entry name" value="Glyco_hydro_28"/>
</dbReference>
<evidence type="ECO:0000259" key="11">
    <source>
        <dbReference type="Pfam" id="PF01937"/>
    </source>
</evidence>
<keyword evidence="7 9" id="KW-0326">Glycosidase</keyword>
<keyword evidence="6 9" id="KW-0378">Hydrolase</keyword>
<dbReference type="Proteomes" id="UP000326939">
    <property type="component" value="Chromosome 9"/>
</dbReference>
<feature type="domain" description="Damage-control phosphatase ARMT1-like metal-binding" evidence="11">
    <location>
        <begin position="488"/>
        <end position="621"/>
    </location>
</feature>
<dbReference type="Gene3D" id="3.40.50.10880">
    <property type="entry name" value="Uncharacterised protein PF01937, DUF89, domain 3"/>
    <property type="match status" value="1"/>
</dbReference>
<gene>
    <name evidence="12" type="ORF">DKX38_014821</name>
</gene>
<dbReference type="EMBL" id="VDCV01000009">
    <property type="protein sequence ID" value="KAB5541847.1"/>
    <property type="molecule type" value="Genomic_DNA"/>
</dbReference>
<evidence type="ECO:0000256" key="10">
    <source>
        <dbReference type="SAM" id="Coils"/>
    </source>
</evidence>
<evidence type="ECO:0000256" key="7">
    <source>
        <dbReference type="ARBA" id="ARBA00023295"/>
    </source>
</evidence>
<dbReference type="GO" id="GO:0005975">
    <property type="term" value="P:carbohydrate metabolic process"/>
    <property type="evidence" value="ECO:0007669"/>
    <property type="project" value="InterPro"/>
</dbReference>
<name>A0A5N5LGD1_9ROSI</name>
<dbReference type="Pfam" id="PF01937">
    <property type="entry name" value="ARMT1-like_dom"/>
    <property type="match status" value="1"/>
</dbReference>
<comment type="cofactor">
    <cofactor evidence="1">
        <name>Ni(2+)</name>
        <dbReference type="ChEBI" id="CHEBI:49786"/>
    </cofactor>
</comment>
<dbReference type="FunFam" id="2.160.20.10:FF:000004">
    <property type="entry name" value="Pectin lyase-like superfamily protein"/>
    <property type="match status" value="1"/>
</dbReference>
<sequence length="743" mass="81750">MRIKAVVDKFVQELKEALDADIQDRIMKEREMQSYIQEREREVAEREAAWKAELSRREAEIARQEARLKMEKENLEKEKSVLMGTASNQDNQDGALEITVSGADGQGFEVEARRPILHRSSLLFDVKRFGARADGRTDDSKAFIAAWKEACRATGKVKLLVPKGVYLIGPVKFAGPCKNVSSLTGYLKATAKLSRYGSGTGWVEFGWLERLTLTGGGTFDGQGAKAWPYNNCTTDSKCKLLPTNVKFVAMNQTVVQGITSLNSKFFHIALVECKNFKGTEIKISAPADSPNTDGIHVERSSNVCISRSLIGTGDDCISIGQGNSQVTITRIRCGPGHGIRANVPWSNSVGSLGRYENEGDVSGLVVRDCAISGTMNGIRIKTWANSPGSSAATNMTFENIVMKNVTNPIIIDQSYCPFSSCISTEPSKVKLSDIYFKQIRGTSSSAVAVALECSEGIPCQNIFLENVHLELSTGEKQATSSCKNVRARKRAESDTTVPDAPVRAEKFAQRLREIILRELGFIDIFKRVKDEENAKAISLFKDVVQLNDAIEDDSKRLENLVRGIFAGNIFDLGSAELAEVFSKDGMSFLASCQNLVPRPWVIDDLDAFKVKWSKNSWKKVVLAANDMPSINDVTYTELIEIIAKLKDENGQLMGVDTSNLLIANSGNDLPVIDLTRVSQVLAYLASDADLVVLEGMGRGIETNLYAQFKCDSLKIGMVKHPEVAQFLGGRLYDCVFKYNEVVS</sequence>
<evidence type="ECO:0000313" key="13">
    <source>
        <dbReference type="Proteomes" id="UP000326939"/>
    </source>
</evidence>
<dbReference type="InterPro" id="IPR002791">
    <property type="entry name" value="ARMT1-like_metal-bd"/>
</dbReference>
<dbReference type="PANTHER" id="PTHR31375">
    <property type="match status" value="1"/>
</dbReference>
<evidence type="ECO:0000256" key="8">
    <source>
        <dbReference type="ARBA" id="ARBA00023316"/>
    </source>
</evidence>
<dbReference type="FunFam" id="3.40.50.10880:FF:000004">
    <property type="entry name" value="Pantothenate kinase"/>
    <property type="match status" value="1"/>
</dbReference>
<protein>
    <recommendedName>
        <fullName evidence="11">Damage-control phosphatase ARMT1-like metal-binding domain-containing protein</fullName>
    </recommendedName>
</protein>
<dbReference type="AlphaFoldDB" id="A0A5N5LGD1"/>
<keyword evidence="13" id="KW-1185">Reference proteome</keyword>
<keyword evidence="5" id="KW-0964">Secreted</keyword>
<keyword evidence="4" id="KW-0134">Cell wall</keyword>
<keyword evidence="8" id="KW-0961">Cell wall biogenesis/degradation</keyword>
<evidence type="ECO:0000256" key="2">
    <source>
        <dbReference type="ARBA" id="ARBA00004191"/>
    </source>
</evidence>
<dbReference type="SUPFAM" id="SSF51126">
    <property type="entry name" value="Pectin lyase-like"/>
    <property type="match status" value="1"/>
</dbReference>
<dbReference type="Pfam" id="PF00295">
    <property type="entry name" value="Glyco_hydro_28"/>
    <property type="match status" value="1"/>
</dbReference>
<evidence type="ECO:0000256" key="6">
    <source>
        <dbReference type="ARBA" id="ARBA00022801"/>
    </source>
</evidence>
<dbReference type="Gene3D" id="2.160.20.10">
    <property type="entry name" value="Single-stranded right-handed beta-helix, Pectin lyase-like"/>
    <property type="match status" value="1"/>
</dbReference>
<evidence type="ECO:0000256" key="1">
    <source>
        <dbReference type="ARBA" id="ARBA00001967"/>
    </source>
</evidence>
<feature type="coiled-coil region" evidence="10">
    <location>
        <begin position="54"/>
        <end position="81"/>
    </location>
</feature>
<evidence type="ECO:0000313" key="12">
    <source>
        <dbReference type="EMBL" id="KAB5541847.1"/>
    </source>
</evidence>
<dbReference type="InterPro" id="IPR011050">
    <property type="entry name" value="Pectin_lyase_fold/virulence"/>
</dbReference>
<dbReference type="InterPro" id="IPR006626">
    <property type="entry name" value="PbH1"/>
</dbReference>
<organism evidence="12 13">
    <name type="scientific">Salix brachista</name>
    <dbReference type="NCBI Taxonomy" id="2182728"/>
    <lineage>
        <taxon>Eukaryota</taxon>
        <taxon>Viridiplantae</taxon>
        <taxon>Streptophyta</taxon>
        <taxon>Embryophyta</taxon>
        <taxon>Tracheophyta</taxon>
        <taxon>Spermatophyta</taxon>
        <taxon>Magnoliopsida</taxon>
        <taxon>eudicotyledons</taxon>
        <taxon>Gunneridae</taxon>
        <taxon>Pentapetalae</taxon>
        <taxon>rosids</taxon>
        <taxon>fabids</taxon>
        <taxon>Malpighiales</taxon>
        <taxon>Salicaceae</taxon>
        <taxon>Saliceae</taxon>
        <taxon>Salix</taxon>
    </lineage>
</organism>
<evidence type="ECO:0000256" key="4">
    <source>
        <dbReference type="ARBA" id="ARBA00022512"/>
    </source>
</evidence>
<dbReference type="SMART" id="SM00710">
    <property type="entry name" value="PbH1"/>
    <property type="match status" value="3"/>
</dbReference>
<accession>A0A5N5LGD1</accession>
<dbReference type="GO" id="GO:0004650">
    <property type="term" value="F:polygalacturonase activity"/>
    <property type="evidence" value="ECO:0007669"/>
    <property type="project" value="InterPro"/>
</dbReference>
<comment type="subcellular location">
    <subcellularLocation>
        <location evidence="2">Secreted</location>
        <location evidence="2">Cell wall</location>
    </subcellularLocation>
</comment>
<dbReference type="InterPro" id="IPR036075">
    <property type="entry name" value="ARMT-1-like_metal-bd_sf"/>
</dbReference>
<dbReference type="SUPFAM" id="SSF111321">
    <property type="entry name" value="AF1104-like"/>
    <property type="match status" value="1"/>
</dbReference>
<dbReference type="GO" id="GO:0071555">
    <property type="term" value="P:cell wall organization"/>
    <property type="evidence" value="ECO:0007669"/>
    <property type="project" value="UniProtKB-KW"/>
</dbReference>
<dbReference type="InterPro" id="IPR012334">
    <property type="entry name" value="Pectin_lyas_fold"/>
</dbReference>
<proteinExistence type="inferred from homology"/>